<dbReference type="RefSeq" id="WP_173196977.1">
    <property type="nucleotide sequence ID" value="NZ_JABFCX010000002.1"/>
</dbReference>
<dbReference type="EMBL" id="JABFCX010000002">
    <property type="protein sequence ID" value="NNU15477.1"/>
    <property type="molecule type" value="Genomic_DNA"/>
</dbReference>
<dbReference type="Pfam" id="PF01261">
    <property type="entry name" value="AP_endonuc_2"/>
    <property type="match status" value="1"/>
</dbReference>
<dbReference type="InterPro" id="IPR050312">
    <property type="entry name" value="IolE/XylAMocC-like"/>
</dbReference>
<dbReference type="AlphaFoldDB" id="A0A7Y3RLD2"/>
<dbReference type="InterPro" id="IPR036237">
    <property type="entry name" value="Xyl_isomerase-like_sf"/>
</dbReference>
<feature type="domain" description="Xylose isomerase-like TIM barrel" evidence="1">
    <location>
        <begin position="51"/>
        <end position="251"/>
    </location>
</feature>
<sequence length="275" mass="30575">MKRFLGICALALTAACGSGGEVSTPEGSDYAPGVQLYTLRAPLAEDYEGTLQKIADVGYDQVELAGFFGRDPAEVREILASKGLTPVASHVDWRRFRDTPEAVIDEAKAVGAEYAILAYLPEDERQTLAQWQQWVERIDQAGAYAEKIGIKFAYHNHEFEFEEVEGVIPFDLILEGTDPDRVKIELDVFWATLAGFDPVAIMEANPGRIPLLHIKDMKSTDQSMVDVGRGDIDFARILSTGRKTGVEHYFVEHDNPDDALVSISYAYEHLSDLEF</sequence>
<keyword evidence="2" id="KW-0413">Isomerase</keyword>
<dbReference type="InterPro" id="IPR013022">
    <property type="entry name" value="Xyl_isomerase-like_TIM-brl"/>
</dbReference>
<dbReference type="PROSITE" id="PS51257">
    <property type="entry name" value="PROKAR_LIPOPROTEIN"/>
    <property type="match status" value="1"/>
</dbReference>
<name>A0A7Y3RLD2_9PROT</name>
<dbReference type="GO" id="GO:0016853">
    <property type="term" value="F:isomerase activity"/>
    <property type="evidence" value="ECO:0007669"/>
    <property type="project" value="UniProtKB-KW"/>
</dbReference>
<evidence type="ECO:0000259" key="1">
    <source>
        <dbReference type="Pfam" id="PF01261"/>
    </source>
</evidence>
<gene>
    <name evidence="2" type="ORF">HK107_03970</name>
</gene>
<accession>A0A7Y3RLD2</accession>
<keyword evidence="3" id="KW-1185">Reference proteome</keyword>
<evidence type="ECO:0000313" key="3">
    <source>
        <dbReference type="Proteomes" id="UP000536835"/>
    </source>
</evidence>
<reference evidence="2 3" key="1">
    <citation type="submission" date="2020-05" db="EMBL/GenBank/DDBJ databases">
        <title>Parvularcula mediterraneae sp. nov., isolated from polypropylene straw from shallow seawater of the seashore of Laganas in Zakynthos island, Greece.</title>
        <authorList>
            <person name="Szabo I."/>
            <person name="Al-Omari J."/>
            <person name="Rado J."/>
            <person name="Szerdahelyi G.S."/>
        </authorList>
    </citation>
    <scope>NUCLEOTIDE SEQUENCE [LARGE SCALE GENOMIC DNA]</scope>
    <source>
        <strain evidence="2 3">ZS-1/3</strain>
    </source>
</reference>
<dbReference type="PANTHER" id="PTHR12110:SF41">
    <property type="entry name" value="INOSOSE DEHYDRATASE"/>
    <property type="match status" value="1"/>
</dbReference>
<dbReference type="SUPFAM" id="SSF51658">
    <property type="entry name" value="Xylose isomerase-like"/>
    <property type="match status" value="1"/>
</dbReference>
<protein>
    <submittedName>
        <fullName evidence="2">Sugar phosphate isomerase/epimerase</fullName>
    </submittedName>
</protein>
<dbReference type="PANTHER" id="PTHR12110">
    <property type="entry name" value="HYDROXYPYRUVATE ISOMERASE"/>
    <property type="match status" value="1"/>
</dbReference>
<dbReference type="Gene3D" id="3.20.20.150">
    <property type="entry name" value="Divalent-metal-dependent TIM barrel enzymes"/>
    <property type="match status" value="1"/>
</dbReference>
<organism evidence="2 3">
    <name type="scientific">Parvularcula mediterranea</name>
    <dbReference type="NCBI Taxonomy" id="2732508"/>
    <lineage>
        <taxon>Bacteria</taxon>
        <taxon>Pseudomonadati</taxon>
        <taxon>Pseudomonadota</taxon>
        <taxon>Alphaproteobacteria</taxon>
        <taxon>Parvularculales</taxon>
        <taxon>Parvularculaceae</taxon>
        <taxon>Parvularcula</taxon>
    </lineage>
</organism>
<dbReference type="Proteomes" id="UP000536835">
    <property type="component" value="Unassembled WGS sequence"/>
</dbReference>
<proteinExistence type="predicted"/>
<comment type="caution">
    <text evidence="2">The sequence shown here is derived from an EMBL/GenBank/DDBJ whole genome shotgun (WGS) entry which is preliminary data.</text>
</comment>
<evidence type="ECO:0000313" key="2">
    <source>
        <dbReference type="EMBL" id="NNU15477.1"/>
    </source>
</evidence>